<dbReference type="EMBL" id="CM042027">
    <property type="protein sequence ID" value="KAI3801668.1"/>
    <property type="molecule type" value="Genomic_DNA"/>
</dbReference>
<protein>
    <submittedName>
        <fullName evidence="1">Uncharacterized protein</fullName>
    </submittedName>
</protein>
<proteinExistence type="predicted"/>
<reference evidence="1 2" key="2">
    <citation type="journal article" date="2022" name="Mol. Ecol. Resour.">
        <title>The genomes of chicory, endive, great burdock and yacon provide insights into Asteraceae paleo-polyploidization history and plant inulin production.</title>
        <authorList>
            <person name="Fan W."/>
            <person name="Wang S."/>
            <person name="Wang H."/>
            <person name="Wang A."/>
            <person name="Jiang F."/>
            <person name="Liu H."/>
            <person name="Zhao H."/>
            <person name="Xu D."/>
            <person name="Zhang Y."/>
        </authorList>
    </citation>
    <scope>NUCLEOTIDE SEQUENCE [LARGE SCALE GENOMIC DNA]</scope>
    <source>
        <strain evidence="2">cv. Yunnan</strain>
        <tissue evidence="1">Leaves</tissue>
    </source>
</reference>
<organism evidence="1 2">
    <name type="scientific">Smallanthus sonchifolius</name>
    <dbReference type="NCBI Taxonomy" id="185202"/>
    <lineage>
        <taxon>Eukaryota</taxon>
        <taxon>Viridiplantae</taxon>
        <taxon>Streptophyta</taxon>
        <taxon>Embryophyta</taxon>
        <taxon>Tracheophyta</taxon>
        <taxon>Spermatophyta</taxon>
        <taxon>Magnoliopsida</taxon>
        <taxon>eudicotyledons</taxon>
        <taxon>Gunneridae</taxon>
        <taxon>Pentapetalae</taxon>
        <taxon>asterids</taxon>
        <taxon>campanulids</taxon>
        <taxon>Asterales</taxon>
        <taxon>Asteraceae</taxon>
        <taxon>Asteroideae</taxon>
        <taxon>Heliantheae alliance</taxon>
        <taxon>Millerieae</taxon>
        <taxon>Smallanthus</taxon>
    </lineage>
</organism>
<reference evidence="2" key="1">
    <citation type="journal article" date="2022" name="Mol. Ecol. Resour.">
        <title>The genomes of chicory, endive, great burdock and yacon provide insights into Asteraceae palaeo-polyploidization history and plant inulin production.</title>
        <authorList>
            <person name="Fan W."/>
            <person name="Wang S."/>
            <person name="Wang H."/>
            <person name="Wang A."/>
            <person name="Jiang F."/>
            <person name="Liu H."/>
            <person name="Zhao H."/>
            <person name="Xu D."/>
            <person name="Zhang Y."/>
        </authorList>
    </citation>
    <scope>NUCLEOTIDE SEQUENCE [LARGE SCALE GENOMIC DNA]</scope>
    <source>
        <strain evidence="2">cv. Yunnan</strain>
    </source>
</reference>
<sequence>MLKKILDKNEIPVEGRLPDETEDIVTLSGGYTVGNVYPNRKCGVGRIWCRHSPVFDNMYFKDLLDGEKEDRLPPPTYKAQCSDPWLRNMLIFADA</sequence>
<accession>A0ACB9I0C1</accession>
<evidence type="ECO:0000313" key="1">
    <source>
        <dbReference type="EMBL" id="KAI3801668.1"/>
    </source>
</evidence>
<comment type="caution">
    <text evidence="1">The sequence shown here is derived from an EMBL/GenBank/DDBJ whole genome shotgun (WGS) entry which is preliminary data.</text>
</comment>
<gene>
    <name evidence="1" type="ORF">L1987_29779</name>
</gene>
<keyword evidence="2" id="KW-1185">Reference proteome</keyword>
<name>A0ACB9I0C1_9ASTR</name>
<evidence type="ECO:0000313" key="2">
    <source>
        <dbReference type="Proteomes" id="UP001056120"/>
    </source>
</evidence>
<dbReference type="Proteomes" id="UP001056120">
    <property type="component" value="Linkage Group LG10"/>
</dbReference>